<protein>
    <submittedName>
        <fullName evidence="2">Uncharacterized protein</fullName>
    </submittedName>
</protein>
<evidence type="ECO:0000313" key="2">
    <source>
        <dbReference type="EMBL" id="KAK9817940.1"/>
    </source>
</evidence>
<feature type="chain" id="PRO_5043441465" evidence="1">
    <location>
        <begin position="23"/>
        <end position="79"/>
    </location>
</feature>
<dbReference type="EMBL" id="JALJOR010000004">
    <property type="protein sequence ID" value="KAK9817940.1"/>
    <property type="molecule type" value="Genomic_DNA"/>
</dbReference>
<sequence length="79" mass="8822">MVAGSRWSLLMSMVTLIKPCLPSNELLPLLVQAAVNIQPLFRPEDVVHGEVARHRLQAYFPACLLINMPVQNPPEEAFV</sequence>
<feature type="signal peptide" evidence="1">
    <location>
        <begin position="1"/>
        <end position="22"/>
    </location>
</feature>
<accession>A0AAW1QAF2</accession>
<organism evidence="2 3">
    <name type="scientific">[Myrmecia] bisecta</name>
    <dbReference type="NCBI Taxonomy" id="41462"/>
    <lineage>
        <taxon>Eukaryota</taxon>
        <taxon>Viridiplantae</taxon>
        <taxon>Chlorophyta</taxon>
        <taxon>core chlorophytes</taxon>
        <taxon>Trebouxiophyceae</taxon>
        <taxon>Trebouxiales</taxon>
        <taxon>Trebouxiaceae</taxon>
        <taxon>Myrmecia</taxon>
    </lineage>
</organism>
<dbReference type="Proteomes" id="UP001489004">
    <property type="component" value="Unassembled WGS sequence"/>
</dbReference>
<proteinExistence type="predicted"/>
<evidence type="ECO:0000256" key="1">
    <source>
        <dbReference type="SAM" id="SignalP"/>
    </source>
</evidence>
<dbReference type="AlphaFoldDB" id="A0AAW1QAF2"/>
<keyword evidence="1" id="KW-0732">Signal</keyword>
<name>A0AAW1QAF2_9CHLO</name>
<reference evidence="2 3" key="1">
    <citation type="journal article" date="2024" name="Nat. Commun.">
        <title>Phylogenomics reveals the evolutionary origins of lichenization in chlorophyte algae.</title>
        <authorList>
            <person name="Puginier C."/>
            <person name="Libourel C."/>
            <person name="Otte J."/>
            <person name="Skaloud P."/>
            <person name="Haon M."/>
            <person name="Grisel S."/>
            <person name="Petersen M."/>
            <person name="Berrin J.G."/>
            <person name="Delaux P.M."/>
            <person name="Dal Grande F."/>
            <person name="Keller J."/>
        </authorList>
    </citation>
    <scope>NUCLEOTIDE SEQUENCE [LARGE SCALE GENOMIC DNA]</scope>
    <source>
        <strain evidence="2 3">SAG 2043</strain>
    </source>
</reference>
<comment type="caution">
    <text evidence="2">The sequence shown here is derived from an EMBL/GenBank/DDBJ whole genome shotgun (WGS) entry which is preliminary data.</text>
</comment>
<keyword evidence="3" id="KW-1185">Reference proteome</keyword>
<gene>
    <name evidence="2" type="ORF">WJX72_004571</name>
</gene>
<evidence type="ECO:0000313" key="3">
    <source>
        <dbReference type="Proteomes" id="UP001489004"/>
    </source>
</evidence>